<dbReference type="GO" id="GO:0005829">
    <property type="term" value="C:cytosol"/>
    <property type="evidence" value="ECO:0007669"/>
    <property type="project" value="TreeGrafter"/>
</dbReference>
<evidence type="ECO:0000256" key="3">
    <source>
        <dbReference type="ARBA" id="ARBA00023004"/>
    </source>
</evidence>
<sequence>MNDSQYEDLTDALLLAIEDAVENAADQTGLDIEVESVGGKVDLVFPDHTKIIINKQPPLQQIWVATKFNGHHFGYQDGQWVDVRSGAELHAFLDEAVSLQAGSPIKLAL</sequence>
<evidence type="ECO:0000256" key="1">
    <source>
        <dbReference type="ARBA" id="ARBA00008183"/>
    </source>
</evidence>
<dbReference type="Gene3D" id="3.30.920.10">
    <property type="entry name" value="Frataxin/CyaY"/>
    <property type="match status" value="1"/>
</dbReference>
<keyword evidence="2 4" id="KW-0479">Metal-binding</keyword>
<protein>
    <recommendedName>
        <fullName evidence="4">Iron-sulfur cluster assembly protein CyaY</fullName>
    </recommendedName>
</protein>
<dbReference type="GO" id="GO:0008198">
    <property type="term" value="F:ferrous iron binding"/>
    <property type="evidence" value="ECO:0007669"/>
    <property type="project" value="TreeGrafter"/>
</dbReference>
<gene>
    <name evidence="4" type="primary">cyaY</name>
    <name evidence="5" type="ORF">EDC28_107280</name>
</gene>
<evidence type="ECO:0000256" key="2">
    <source>
        <dbReference type="ARBA" id="ARBA00022723"/>
    </source>
</evidence>
<dbReference type="NCBIfam" id="TIGR03421">
    <property type="entry name" value="FeS_CyaY"/>
    <property type="match status" value="1"/>
</dbReference>
<dbReference type="Proteomes" id="UP000268033">
    <property type="component" value="Unassembled WGS sequence"/>
</dbReference>
<dbReference type="InterPro" id="IPR036524">
    <property type="entry name" value="Frataxin/CyaY_sf"/>
</dbReference>
<comment type="caution">
    <text evidence="5">The sequence shown here is derived from an EMBL/GenBank/DDBJ whole genome shotgun (WGS) entry which is preliminary data.</text>
</comment>
<keyword evidence="3 4" id="KW-0408">Iron</keyword>
<dbReference type="RefSeq" id="WP_123422075.1">
    <property type="nucleotide sequence ID" value="NZ_JBLXEP010000007.1"/>
</dbReference>
<dbReference type="AlphaFoldDB" id="A0A3N1PBM3"/>
<dbReference type="SMART" id="SM01219">
    <property type="entry name" value="Frataxin_Cyay"/>
    <property type="match status" value="1"/>
</dbReference>
<evidence type="ECO:0000256" key="4">
    <source>
        <dbReference type="HAMAP-Rule" id="MF_00142"/>
    </source>
</evidence>
<dbReference type="PROSITE" id="PS50810">
    <property type="entry name" value="FRATAXIN_2"/>
    <property type="match status" value="1"/>
</dbReference>
<comment type="similarity">
    <text evidence="1 4">Belongs to the frataxin family.</text>
</comment>
<dbReference type="GO" id="GO:0008199">
    <property type="term" value="F:ferric iron binding"/>
    <property type="evidence" value="ECO:0007669"/>
    <property type="project" value="InterPro"/>
</dbReference>
<dbReference type="GO" id="GO:0016226">
    <property type="term" value="P:iron-sulfur cluster assembly"/>
    <property type="evidence" value="ECO:0007669"/>
    <property type="project" value="UniProtKB-UniRule"/>
</dbReference>
<keyword evidence="6" id="KW-1185">Reference proteome</keyword>
<comment type="function">
    <text evidence="4">Involved in iron-sulfur (Fe-S) cluster assembly. May act as a regulator of Fe-S biogenesis.</text>
</comment>
<dbReference type="InterPro" id="IPR047584">
    <property type="entry name" value="CyaY"/>
</dbReference>
<dbReference type="PANTHER" id="PTHR16821:SF2">
    <property type="entry name" value="FRATAXIN, MITOCHONDRIAL"/>
    <property type="match status" value="1"/>
</dbReference>
<dbReference type="EMBL" id="RJUL01000007">
    <property type="protein sequence ID" value="ROQ24397.1"/>
    <property type="molecule type" value="Genomic_DNA"/>
</dbReference>
<dbReference type="InterPro" id="IPR002908">
    <property type="entry name" value="Frataxin/CyaY"/>
</dbReference>
<reference evidence="5 6" key="1">
    <citation type="submission" date="2018-11" db="EMBL/GenBank/DDBJ databases">
        <title>Genomic Encyclopedia of Type Strains, Phase IV (KMG-IV): sequencing the most valuable type-strain genomes for metagenomic binning, comparative biology and taxonomic classification.</title>
        <authorList>
            <person name="Goeker M."/>
        </authorList>
    </citation>
    <scope>NUCLEOTIDE SEQUENCE [LARGE SCALE GENOMIC DNA]</scope>
    <source>
        <strain evidence="5 6">DSM 21945</strain>
    </source>
</reference>
<organism evidence="5 6">
    <name type="scientific">Gallaecimonas pentaromativorans</name>
    <dbReference type="NCBI Taxonomy" id="584787"/>
    <lineage>
        <taxon>Bacteria</taxon>
        <taxon>Pseudomonadati</taxon>
        <taxon>Pseudomonadota</taxon>
        <taxon>Gammaproteobacteria</taxon>
        <taxon>Enterobacterales</taxon>
        <taxon>Gallaecimonadaceae</taxon>
        <taxon>Gallaecimonas</taxon>
    </lineage>
</organism>
<evidence type="ECO:0000313" key="5">
    <source>
        <dbReference type="EMBL" id="ROQ24397.1"/>
    </source>
</evidence>
<dbReference type="PANTHER" id="PTHR16821">
    <property type="entry name" value="FRATAXIN"/>
    <property type="match status" value="1"/>
</dbReference>
<dbReference type="HAMAP" id="MF_00142">
    <property type="entry name" value="CyaY"/>
    <property type="match status" value="1"/>
</dbReference>
<evidence type="ECO:0000313" key="6">
    <source>
        <dbReference type="Proteomes" id="UP000268033"/>
    </source>
</evidence>
<name>A0A3N1PBM3_9GAMM</name>
<accession>A0A3N1PBM3</accession>
<dbReference type="SUPFAM" id="SSF55387">
    <property type="entry name" value="Frataxin/Nqo15-like"/>
    <property type="match status" value="1"/>
</dbReference>
<dbReference type="PROSITE" id="PS01344">
    <property type="entry name" value="FRATAXIN_1"/>
    <property type="match status" value="1"/>
</dbReference>
<dbReference type="InterPro" id="IPR020895">
    <property type="entry name" value="Frataxin_CS"/>
</dbReference>
<dbReference type="Pfam" id="PF01491">
    <property type="entry name" value="Frataxin_Cyay"/>
    <property type="match status" value="1"/>
</dbReference>
<dbReference type="STRING" id="584787.GCA_001247655_00833"/>
<proteinExistence type="inferred from homology"/>